<dbReference type="PANTHER" id="PTHR33317:SF4">
    <property type="entry name" value="POLYNUCLEOTIDYL TRANSFERASE, RIBONUCLEASE H-LIKE SUPERFAMILY PROTEIN"/>
    <property type="match status" value="1"/>
</dbReference>
<dbReference type="Gene3D" id="3.30.420.140">
    <property type="entry name" value="YqgF/RNase H-like domain"/>
    <property type="match status" value="1"/>
</dbReference>
<sequence length="143" mass="15708">MSQSRSVLSFDYGTKSIGAAIGQELTGTASPLAALKAKDGIPNWDDIEKILKEWQPDLIVVGLPLDLAGKELETIAPRAKKFANRIHGRFGYAVELHDERLSTVEAKADLFERGGYRSLSKGNIDSQSAVVILESWFERQYGA</sequence>
<dbReference type="HAMAP" id="MF_00651">
    <property type="entry name" value="Nuclease_YqgF"/>
    <property type="match status" value="1"/>
</dbReference>
<dbReference type="InterPro" id="IPR037027">
    <property type="entry name" value="YqgF/RNaseH-like_dom_sf"/>
</dbReference>
<dbReference type="Proteomes" id="UP000191116">
    <property type="component" value="Unassembled WGS sequence"/>
</dbReference>
<comment type="similarity">
    <text evidence="5">Belongs to the YqgF HJR family.</text>
</comment>
<dbReference type="InterPro" id="IPR012337">
    <property type="entry name" value="RNaseH-like_sf"/>
</dbReference>
<evidence type="ECO:0000256" key="5">
    <source>
        <dbReference type="HAMAP-Rule" id="MF_00651"/>
    </source>
</evidence>
<dbReference type="NCBIfam" id="TIGR00250">
    <property type="entry name" value="RNAse_H_YqgF"/>
    <property type="match status" value="1"/>
</dbReference>
<gene>
    <name evidence="7" type="primary">yqgF</name>
    <name evidence="7" type="ORF">CZ814_01713</name>
</gene>
<evidence type="ECO:0000256" key="4">
    <source>
        <dbReference type="ARBA" id="ARBA00022801"/>
    </source>
</evidence>
<name>A0A1T4SQK2_9GAMM</name>
<evidence type="ECO:0000256" key="2">
    <source>
        <dbReference type="ARBA" id="ARBA00022517"/>
    </source>
</evidence>
<proteinExistence type="inferred from homology"/>
<evidence type="ECO:0000313" key="7">
    <source>
        <dbReference type="EMBL" id="SKA30509.1"/>
    </source>
</evidence>
<dbReference type="OrthoDB" id="9796140at2"/>
<protein>
    <recommendedName>
        <fullName evidence="5">Putative pre-16S rRNA nuclease</fullName>
        <ecNumber evidence="5">3.1.-.-</ecNumber>
    </recommendedName>
</protein>
<organism evidence="7 8">
    <name type="scientific">Photobacterium toruni</name>
    <dbReference type="NCBI Taxonomy" id="1935446"/>
    <lineage>
        <taxon>Bacteria</taxon>
        <taxon>Pseudomonadati</taxon>
        <taxon>Pseudomonadota</taxon>
        <taxon>Gammaproteobacteria</taxon>
        <taxon>Vibrionales</taxon>
        <taxon>Vibrionaceae</taxon>
        <taxon>Photobacterium</taxon>
    </lineage>
</organism>
<dbReference type="InterPro" id="IPR005227">
    <property type="entry name" value="YqgF"/>
</dbReference>
<feature type="domain" description="YqgF/RNase H-like" evidence="6">
    <location>
        <begin position="5"/>
        <end position="106"/>
    </location>
</feature>
<keyword evidence="2 5" id="KW-0690">Ribosome biogenesis</keyword>
<accession>A0A1T4SQK2</accession>
<keyword evidence="1 5" id="KW-0963">Cytoplasm</keyword>
<dbReference type="EC" id="3.1.-.-" evidence="5"/>
<dbReference type="EMBL" id="FUWP01000006">
    <property type="protein sequence ID" value="SKA30509.1"/>
    <property type="molecule type" value="Genomic_DNA"/>
</dbReference>
<dbReference type="SMART" id="SM00732">
    <property type="entry name" value="YqgFc"/>
    <property type="match status" value="1"/>
</dbReference>
<dbReference type="GO" id="GO:0004518">
    <property type="term" value="F:nuclease activity"/>
    <property type="evidence" value="ECO:0007669"/>
    <property type="project" value="UniProtKB-KW"/>
</dbReference>
<dbReference type="Pfam" id="PF03652">
    <property type="entry name" value="RuvX"/>
    <property type="match status" value="1"/>
</dbReference>
<evidence type="ECO:0000313" key="8">
    <source>
        <dbReference type="Proteomes" id="UP000191116"/>
    </source>
</evidence>
<dbReference type="GO" id="GO:0000967">
    <property type="term" value="P:rRNA 5'-end processing"/>
    <property type="evidence" value="ECO:0007669"/>
    <property type="project" value="UniProtKB-UniRule"/>
</dbReference>
<evidence type="ECO:0000256" key="1">
    <source>
        <dbReference type="ARBA" id="ARBA00022490"/>
    </source>
</evidence>
<dbReference type="SUPFAM" id="SSF53098">
    <property type="entry name" value="Ribonuclease H-like"/>
    <property type="match status" value="1"/>
</dbReference>
<evidence type="ECO:0000259" key="6">
    <source>
        <dbReference type="SMART" id="SM00732"/>
    </source>
</evidence>
<dbReference type="GO" id="GO:0005829">
    <property type="term" value="C:cytosol"/>
    <property type="evidence" value="ECO:0007669"/>
    <property type="project" value="TreeGrafter"/>
</dbReference>
<reference evidence="7 8" key="1">
    <citation type="submission" date="2017-02" db="EMBL/GenBank/DDBJ databases">
        <authorList>
            <person name="Peterson S.W."/>
        </authorList>
    </citation>
    <scope>NUCLEOTIDE SEQUENCE [LARGE SCALE GENOMIC DNA]</scope>
    <source>
        <strain evidence="7 8">CECT 9189</strain>
    </source>
</reference>
<dbReference type="PANTHER" id="PTHR33317">
    <property type="entry name" value="POLYNUCLEOTIDYL TRANSFERASE, RIBONUCLEASE H-LIKE SUPERFAMILY PROTEIN"/>
    <property type="match status" value="1"/>
</dbReference>
<dbReference type="AlphaFoldDB" id="A0A1T4SQK2"/>
<dbReference type="GO" id="GO:0016788">
    <property type="term" value="F:hydrolase activity, acting on ester bonds"/>
    <property type="evidence" value="ECO:0007669"/>
    <property type="project" value="UniProtKB-UniRule"/>
</dbReference>
<dbReference type="FunFam" id="3.30.420.140:FF:000002">
    <property type="entry name" value="Putative pre-16S rRNA nuclease"/>
    <property type="match status" value="1"/>
</dbReference>
<dbReference type="RefSeq" id="WP_080174543.1">
    <property type="nucleotide sequence ID" value="NZ_AP024854.1"/>
</dbReference>
<keyword evidence="4 5" id="KW-0378">Hydrolase</keyword>
<keyword evidence="3 5" id="KW-0540">Nuclease</keyword>
<evidence type="ECO:0000256" key="3">
    <source>
        <dbReference type="ARBA" id="ARBA00022722"/>
    </source>
</evidence>
<comment type="subcellular location">
    <subcellularLocation>
        <location evidence="5">Cytoplasm</location>
    </subcellularLocation>
</comment>
<dbReference type="InterPro" id="IPR006641">
    <property type="entry name" value="YqgF/RNaseH-like_dom"/>
</dbReference>
<comment type="function">
    <text evidence="5">Could be a nuclease involved in processing of the 5'-end of pre-16S rRNA.</text>
</comment>
<dbReference type="CDD" id="cd16964">
    <property type="entry name" value="YqgF"/>
    <property type="match status" value="1"/>
</dbReference>